<feature type="region of interest" description="Disordered" evidence="1">
    <location>
        <begin position="54"/>
        <end position="73"/>
    </location>
</feature>
<dbReference type="EMBL" id="JDVG02000686">
    <property type="protein sequence ID" value="KFB70537.1"/>
    <property type="molecule type" value="Genomic_DNA"/>
</dbReference>
<gene>
    <name evidence="2" type="ORF">AW09_004363</name>
</gene>
<name>A0A084Y743_9PROT</name>
<evidence type="ECO:0000313" key="2">
    <source>
        <dbReference type="EMBL" id="KFB70537.1"/>
    </source>
</evidence>
<evidence type="ECO:0000313" key="3">
    <source>
        <dbReference type="Proteomes" id="UP000020077"/>
    </source>
</evidence>
<proteinExistence type="predicted"/>
<dbReference type="AlphaFoldDB" id="A0A084Y743"/>
<comment type="caution">
    <text evidence="2">The sequence shown here is derived from an EMBL/GenBank/DDBJ whole genome shotgun (WGS) entry which is preliminary data.</text>
</comment>
<dbReference type="Proteomes" id="UP000020077">
    <property type="component" value="Unassembled WGS sequence"/>
</dbReference>
<reference evidence="2 3" key="1">
    <citation type="submission" date="2014-02" db="EMBL/GenBank/DDBJ databases">
        <title>Expanding our view of genomic diversity in Candidatus Accumulibacter clades.</title>
        <authorList>
            <person name="Skennerton C.T."/>
            <person name="Barr J.J."/>
            <person name="Slater F.R."/>
            <person name="Bond P.L."/>
            <person name="Tyson G.W."/>
        </authorList>
    </citation>
    <scope>NUCLEOTIDE SEQUENCE [LARGE SCALE GENOMIC DNA]</scope>
    <source>
        <strain evidence="3">BA-91</strain>
    </source>
</reference>
<protein>
    <submittedName>
        <fullName evidence="2">Uncharacterized protein</fullName>
    </submittedName>
</protein>
<sequence length="73" mass="7946">MAVEQQQKIIILDPLAAFVLFFQGLADQVHAEATGIMMVPVLITDLAARRMQPDDVPDARAADALPLEEMSPT</sequence>
<accession>A0A084Y743</accession>
<evidence type="ECO:0000256" key="1">
    <source>
        <dbReference type="SAM" id="MobiDB-lite"/>
    </source>
</evidence>
<organism evidence="2 3">
    <name type="scientific">Candidatus Accumulibacter phosphatis</name>
    <dbReference type="NCBI Taxonomy" id="327160"/>
    <lineage>
        <taxon>Bacteria</taxon>
        <taxon>Pseudomonadati</taxon>
        <taxon>Pseudomonadota</taxon>
        <taxon>Betaproteobacteria</taxon>
        <taxon>Candidatus Accumulibacter</taxon>
    </lineage>
</organism>